<dbReference type="EMBL" id="QGKV02000832">
    <property type="protein sequence ID" value="KAF3550374.1"/>
    <property type="molecule type" value="Genomic_DNA"/>
</dbReference>
<protein>
    <submittedName>
        <fullName evidence="1">Uncharacterized protein</fullName>
    </submittedName>
</protein>
<name>A0ABQ7CE23_BRACR</name>
<comment type="caution">
    <text evidence="1">The sequence shown here is derived from an EMBL/GenBank/DDBJ whole genome shotgun (WGS) entry which is preliminary data.</text>
</comment>
<gene>
    <name evidence="1" type="ORF">DY000_02010496</name>
</gene>
<dbReference type="Proteomes" id="UP000266723">
    <property type="component" value="Unassembled WGS sequence"/>
</dbReference>
<evidence type="ECO:0000313" key="1">
    <source>
        <dbReference type="EMBL" id="KAF3550374.1"/>
    </source>
</evidence>
<reference evidence="1 2" key="1">
    <citation type="journal article" date="2020" name="BMC Genomics">
        <title>Intraspecific diversification of the crop wild relative Brassica cretica Lam. using demographic model selection.</title>
        <authorList>
            <person name="Kioukis A."/>
            <person name="Michalopoulou V.A."/>
            <person name="Briers L."/>
            <person name="Pirintsos S."/>
            <person name="Studholme D.J."/>
            <person name="Pavlidis P."/>
            <person name="Sarris P.F."/>
        </authorList>
    </citation>
    <scope>NUCLEOTIDE SEQUENCE [LARGE SCALE GENOMIC DNA]</scope>
    <source>
        <strain evidence="2">cv. PFS-1207/04</strain>
    </source>
</reference>
<sequence>MKMDEAYVCDFYDVARTQQRGRLTFNETMHGFRSESKKGPSLSGFGFGYLGSVWRVTGLGLSISVWWSCFSHTSTGAGEGQCFLDLRLCLSEVWRVSALVRDKSVFSGPHMKIQMVLFVLRYGWSQWNCCHMAVRALRSLPNWFFGSLDRKYLQVHKQASLTCFYPQFEDRYLFPSGRYHQDIFVWLWKDCDPCRLMAPKGMCSLSAYVKSLMFSI</sequence>
<accession>A0ABQ7CE23</accession>
<keyword evidence="2" id="KW-1185">Reference proteome</keyword>
<organism evidence="1 2">
    <name type="scientific">Brassica cretica</name>
    <name type="common">Mustard</name>
    <dbReference type="NCBI Taxonomy" id="69181"/>
    <lineage>
        <taxon>Eukaryota</taxon>
        <taxon>Viridiplantae</taxon>
        <taxon>Streptophyta</taxon>
        <taxon>Embryophyta</taxon>
        <taxon>Tracheophyta</taxon>
        <taxon>Spermatophyta</taxon>
        <taxon>Magnoliopsida</taxon>
        <taxon>eudicotyledons</taxon>
        <taxon>Gunneridae</taxon>
        <taxon>Pentapetalae</taxon>
        <taxon>rosids</taxon>
        <taxon>malvids</taxon>
        <taxon>Brassicales</taxon>
        <taxon>Brassicaceae</taxon>
        <taxon>Brassiceae</taxon>
        <taxon>Brassica</taxon>
    </lineage>
</organism>
<proteinExistence type="predicted"/>
<evidence type="ECO:0000313" key="2">
    <source>
        <dbReference type="Proteomes" id="UP000266723"/>
    </source>
</evidence>